<evidence type="ECO:0000313" key="4">
    <source>
        <dbReference type="EMBL" id="ORW21193.1"/>
    </source>
</evidence>
<keyword evidence="5" id="KW-1185">Reference proteome</keyword>
<dbReference type="Proteomes" id="UP000193108">
    <property type="component" value="Unassembled WGS sequence"/>
</dbReference>
<dbReference type="EMBL" id="LQPI01000040">
    <property type="protein sequence ID" value="ORW21193.1"/>
    <property type="molecule type" value="Genomic_DNA"/>
</dbReference>
<accession>A0A1X1ZCR6</accession>
<keyword evidence="2" id="KW-0812">Transmembrane</keyword>
<dbReference type="PANTHER" id="PTHR33371">
    <property type="entry name" value="INTERMEMBRANE PHOSPHOLIPID TRANSPORT SYSTEM BINDING PROTEIN MLAD-RELATED"/>
    <property type="match status" value="1"/>
</dbReference>
<dbReference type="GO" id="GO:0005576">
    <property type="term" value="C:extracellular region"/>
    <property type="evidence" value="ECO:0007669"/>
    <property type="project" value="TreeGrafter"/>
</dbReference>
<organism evidence="4 5">
    <name type="scientific">Mycolicibacter nonchromogenicus</name>
    <name type="common">Mycobacterium nonchromogenicum</name>
    <dbReference type="NCBI Taxonomy" id="1782"/>
    <lineage>
        <taxon>Bacteria</taxon>
        <taxon>Bacillati</taxon>
        <taxon>Actinomycetota</taxon>
        <taxon>Actinomycetes</taxon>
        <taxon>Mycobacteriales</taxon>
        <taxon>Mycobacteriaceae</taxon>
        <taxon>Mycolicibacter</taxon>
    </lineage>
</organism>
<feature type="region of interest" description="Disordered" evidence="1">
    <location>
        <begin position="430"/>
        <end position="471"/>
    </location>
</feature>
<evidence type="ECO:0000259" key="3">
    <source>
        <dbReference type="Pfam" id="PF02470"/>
    </source>
</evidence>
<feature type="domain" description="Mce/MlaD" evidence="3">
    <location>
        <begin position="40"/>
        <end position="113"/>
    </location>
</feature>
<reference evidence="4 5" key="1">
    <citation type="submission" date="2016-01" db="EMBL/GenBank/DDBJ databases">
        <title>The new phylogeny of the genus Mycobacterium.</title>
        <authorList>
            <person name="Tarcisio F."/>
            <person name="Conor M."/>
            <person name="Antonella G."/>
            <person name="Elisabetta G."/>
            <person name="Giulia F.S."/>
            <person name="Sara T."/>
            <person name="Anna F."/>
            <person name="Clotilde B."/>
            <person name="Roberto B."/>
            <person name="Veronica D.S."/>
            <person name="Fabio R."/>
            <person name="Monica P."/>
            <person name="Olivier J."/>
            <person name="Enrico T."/>
            <person name="Nicola S."/>
        </authorList>
    </citation>
    <scope>NUCLEOTIDE SEQUENCE [LARGE SCALE GENOMIC DNA]</scope>
    <source>
        <strain evidence="4 5">DSM 44164</strain>
    </source>
</reference>
<sequence>MFPRLVRIQLIIFVIASVVGVAVMAFGYMRLPVLLGMGRITVTLELPSGGGLYQFSNVTYRGVQVGVVVDVALTPSGAQATLSLDTTPRIPADLVAEVHSLSAVGEQYVDLLPRRSGPPYLQNGSVISVGDSTVPQPVGPMLDNASALLHSLPTDKITALLDESAKGLADAGYDIGSLIDSASSISRASHGVTEQLLSLIEDSGPLLDGAAQSADATRVWARAVAGITDQLVADEPHVRTLLEQGPATLDEVSQLLEDVKPTLPVLLANLTSLGQVAVTYNPSLEQLLVLVPPFFGGMGALSHIANATGLPLGDFRVGLNDPPPCTVGFLPPSQWRSPADTTTIDTPDGLYCKLPQDSPILVRGLRNLPCMAHPGKRAPTVEICDSDKPFQPIAMRQHALGPYPFDPNLIAQGIPPDSRVDEGDRLYAPIEGTPLPPDARPSSAHATGEDGPRIAVATYDPQSGRYLGPDGVTRSQANLKVSTAEQSWQDLVLGDG</sequence>
<proteinExistence type="predicted"/>
<dbReference type="Pfam" id="PF02470">
    <property type="entry name" value="MlaD"/>
    <property type="match status" value="1"/>
</dbReference>
<evidence type="ECO:0000313" key="5">
    <source>
        <dbReference type="Proteomes" id="UP000193108"/>
    </source>
</evidence>
<dbReference type="NCBIfam" id="TIGR00996">
    <property type="entry name" value="Mtu_fam_mce"/>
    <property type="match status" value="1"/>
</dbReference>
<protein>
    <submittedName>
        <fullName evidence="4">Virulence factor Mce</fullName>
    </submittedName>
</protein>
<evidence type="ECO:0000256" key="2">
    <source>
        <dbReference type="SAM" id="Phobius"/>
    </source>
</evidence>
<dbReference type="STRING" id="1782.AWC18_09910"/>
<dbReference type="PANTHER" id="PTHR33371:SF16">
    <property type="entry name" value="MCE-FAMILY PROTEIN MCE3F"/>
    <property type="match status" value="1"/>
</dbReference>
<keyword evidence="2" id="KW-0472">Membrane</keyword>
<comment type="caution">
    <text evidence="4">The sequence shown here is derived from an EMBL/GenBank/DDBJ whole genome shotgun (WGS) entry which is preliminary data.</text>
</comment>
<dbReference type="InterPro" id="IPR003399">
    <property type="entry name" value="Mce/MlaD"/>
</dbReference>
<gene>
    <name evidence="4" type="ORF">AWC18_09910</name>
</gene>
<dbReference type="InterPro" id="IPR005693">
    <property type="entry name" value="Mce"/>
</dbReference>
<dbReference type="RefSeq" id="WP_085138571.1">
    <property type="nucleotide sequence ID" value="NZ_LQPI01000040.1"/>
</dbReference>
<evidence type="ECO:0000256" key="1">
    <source>
        <dbReference type="SAM" id="MobiDB-lite"/>
    </source>
</evidence>
<feature type="transmembrane region" description="Helical" evidence="2">
    <location>
        <begin position="6"/>
        <end position="29"/>
    </location>
</feature>
<name>A0A1X1ZCR6_MYCNO</name>
<dbReference type="InterPro" id="IPR052336">
    <property type="entry name" value="MlaD_Phospholipid_Transporter"/>
</dbReference>
<keyword evidence="2" id="KW-1133">Transmembrane helix</keyword>
<dbReference type="AlphaFoldDB" id="A0A1X1ZCR6"/>